<comment type="domain">
    <text evidence="8">The DHHC domain is required for palmitoyltransferase activity.</text>
</comment>
<feature type="transmembrane region" description="Helical" evidence="8">
    <location>
        <begin position="79"/>
        <end position="102"/>
    </location>
</feature>
<feature type="domain" description="Palmitoyltransferase DHHC" evidence="9">
    <location>
        <begin position="158"/>
        <end position="305"/>
    </location>
</feature>
<dbReference type="InterPro" id="IPR039859">
    <property type="entry name" value="PFA4/ZDH16/20/ERF2-like"/>
</dbReference>
<feature type="transmembrane region" description="Helical" evidence="8">
    <location>
        <begin position="208"/>
        <end position="228"/>
    </location>
</feature>
<feature type="transmembrane region" description="Helical" evidence="8">
    <location>
        <begin position="114"/>
        <end position="132"/>
    </location>
</feature>
<protein>
    <recommendedName>
        <fullName evidence="8">S-acyltransferase</fullName>
        <ecNumber evidence="8">2.3.1.225</ecNumber>
    </recommendedName>
    <alternativeName>
        <fullName evidence="8">Palmitoyltransferase</fullName>
    </alternativeName>
</protein>
<accession>A0A328DXK9</accession>
<evidence type="ECO:0000256" key="3">
    <source>
        <dbReference type="ARBA" id="ARBA00022679"/>
    </source>
</evidence>
<dbReference type="PROSITE" id="PS50216">
    <property type="entry name" value="DHHC"/>
    <property type="match status" value="1"/>
</dbReference>
<dbReference type="GO" id="GO:0005783">
    <property type="term" value="C:endoplasmic reticulum"/>
    <property type="evidence" value="ECO:0007669"/>
    <property type="project" value="TreeGrafter"/>
</dbReference>
<feature type="transmembrane region" description="Helical" evidence="8">
    <location>
        <begin position="7"/>
        <end position="28"/>
    </location>
</feature>
<dbReference type="AlphaFoldDB" id="A0A328DXK9"/>
<dbReference type="EC" id="2.3.1.225" evidence="8"/>
<comment type="similarity">
    <text evidence="2 8">Belongs to the DHHC palmitoyltransferase family.</text>
</comment>
<evidence type="ECO:0000259" key="9">
    <source>
        <dbReference type="Pfam" id="PF01529"/>
    </source>
</evidence>
<evidence type="ECO:0000256" key="5">
    <source>
        <dbReference type="ARBA" id="ARBA00022989"/>
    </source>
</evidence>
<feature type="transmembrane region" description="Helical" evidence="8">
    <location>
        <begin position="268"/>
        <end position="288"/>
    </location>
</feature>
<reference evidence="10 11" key="1">
    <citation type="submission" date="2018-06" db="EMBL/GenBank/DDBJ databases">
        <title>The Genome of Cuscuta australis (Dodder) Provides Insight into the Evolution of Plant Parasitism.</title>
        <authorList>
            <person name="Liu H."/>
        </authorList>
    </citation>
    <scope>NUCLEOTIDE SEQUENCE [LARGE SCALE GENOMIC DNA]</scope>
    <source>
        <strain evidence="11">cv. Yunnan</strain>
        <tissue evidence="10">Vines</tissue>
    </source>
</reference>
<gene>
    <name evidence="10" type="ORF">DM860_016954</name>
</gene>
<sequence>MEVQWLLVCHGLVTLLVVVSFLCGQWPIFDGTFIQRIHVFLTSGAYDYLRRLIASTFGHKGNEALLSFELYCCDRPNPILQLIYAAILGITYYIIVQTTFHYIPGYYLGEVHRYTSLLAVSVGVLLFLLTSFSDPGTVKAENVSQYLSAYPYDNIIFSEKECTTCKIRKPARSKHCSICGRCVARFDHHCAWMNNCIGERNTRYFMAFLFWHFLLCVYGTVAIALVLAGQLKEQQVIRILTAYYGIENSFGTLAPYVVQWLMGSYDTQVLVVIFLAIISMLLAGFLAYHSKLCLTNTTTNESFKWDDYVRWQRKANGAKASAVALKASADGVGHETKQHVSKWKKALCCRSHCLEEIEVVKTNVYDKGFFQNSLEIIIPLSTRKSFHTNNKSKSG</sequence>
<evidence type="ECO:0000313" key="11">
    <source>
        <dbReference type="Proteomes" id="UP000249390"/>
    </source>
</evidence>
<dbReference type="GO" id="GO:0019706">
    <property type="term" value="F:protein-cysteine S-palmitoyltransferase activity"/>
    <property type="evidence" value="ECO:0007669"/>
    <property type="project" value="UniProtKB-EC"/>
</dbReference>
<keyword evidence="6 8" id="KW-0472">Membrane</keyword>
<evidence type="ECO:0000256" key="4">
    <source>
        <dbReference type="ARBA" id="ARBA00022692"/>
    </source>
</evidence>
<dbReference type="Pfam" id="PF01529">
    <property type="entry name" value="DHHC"/>
    <property type="match status" value="1"/>
</dbReference>
<evidence type="ECO:0000256" key="7">
    <source>
        <dbReference type="ARBA" id="ARBA00023315"/>
    </source>
</evidence>
<dbReference type="EMBL" id="NQVE01000060">
    <property type="protein sequence ID" value="RAL50487.1"/>
    <property type="molecule type" value="Genomic_DNA"/>
</dbReference>
<feature type="transmembrane region" description="Helical" evidence="8">
    <location>
        <begin position="240"/>
        <end position="262"/>
    </location>
</feature>
<dbReference type="InterPro" id="IPR001594">
    <property type="entry name" value="Palmitoyltrfase_DHHC"/>
</dbReference>
<dbReference type="Proteomes" id="UP000249390">
    <property type="component" value="Unassembled WGS sequence"/>
</dbReference>
<keyword evidence="7 8" id="KW-0012">Acyltransferase</keyword>
<evidence type="ECO:0000256" key="6">
    <source>
        <dbReference type="ARBA" id="ARBA00023136"/>
    </source>
</evidence>
<keyword evidence="5 8" id="KW-1133">Transmembrane helix</keyword>
<evidence type="ECO:0000313" key="10">
    <source>
        <dbReference type="EMBL" id="RAL50487.1"/>
    </source>
</evidence>
<dbReference type="PANTHER" id="PTHR22883:SF286">
    <property type="entry name" value="PROTEIN S-ACYLTRANSFERASE 17-RELATED"/>
    <property type="match status" value="1"/>
</dbReference>
<keyword evidence="11" id="KW-1185">Reference proteome</keyword>
<evidence type="ECO:0000256" key="1">
    <source>
        <dbReference type="ARBA" id="ARBA00004127"/>
    </source>
</evidence>
<comment type="catalytic activity">
    <reaction evidence="8">
        <text>L-cysteinyl-[protein] + hexadecanoyl-CoA = S-hexadecanoyl-L-cysteinyl-[protein] + CoA</text>
        <dbReference type="Rhea" id="RHEA:36683"/>
        <dbReference type="Rhea" id="RHEA-COMP:10131"/>
        <dbReference type="Rhea" id="RHEA-COMP:11032"/>
        <dbReference type="ChEBI" id="CHEBI:29950"/>
        <dbReference type="ChEBI" id="CHEBI:57287"/>
        <dbReference type="ChEBI" id="CHEBI:57379"/>
        <dbReference type="ChEBI" id="CHEBI:74151"/>
        <dbReference type="EC" id="2.3.1.225"/>
    </reaction>
</comment>
<dbReference type="GO" id="GO:0005794">
    <property type="term" value="C:Golgi apparatus"/>
    <property type="evidence" value="ECO:0007669"/>
    <property type="project" value="TreeGrafter"/>
</dbReference>
<comment type="caution">
    <text evidence="10">The sequence shown here is derived from an EMBL/GenBank/DDBJ whole genome shotgun (WGS) entry which is preliminary data.</text>
</comment>
<keyword evidence="3 8" id="KW-0808">Transferase</keyword>
<name>A0A328DXK9_9ASTE</name>
<dbReference type="GO" id="GO:0006612">
    <property type="term" value="P:protein targeting to membrane"/>
    <property type="evidence" value="ECO:0007669"/>
    <property type="project" value="TreeGrafter"/>
</dbReference>
<keyword evidence="4 8" id="KW-0812">Transmembrane</keyword>
<comment type="subcellular location">
    <subcellularLocation>
        <location evidence="1">Endomembrane system</location>
        <topology evidence="1">Multi-pass membrane protein</topology>
    </subcellularLocation>
</comment>
<organism evidence="10 11">
    <name type="scientific">Cuscuta australis</name>
    <dbReference type="NCBI Taxonomy" id="267555"/>
    <lineage>
        <taxon>Eukaryota</taxon>
        <taxon>Viridiplantae</taxon>
        <taxon>Streptophyta</taxon>
        <taxon>Embryophyta</taxon>
        <taxon>Tracheophyta</taxon>
        <taxon>Spermatophyta</taxon>
        <taxon>Magnoliopsida</taxon>
        <taxon>eudicotyledons</taxon>
        <taxon>Gunneridae</taxon>
        <taxon>Pentapetalae</taxon>
        <taxon>asterids</taxon>
        <taxon>lamiids</taxon>
        <taxon>Solanales</taxon>
        <taxon>Convolvulaceae</taxon>
        <taxon>Cuscuteae</taxon>
        <taxon>Cuscuta</taxon>
        <taxon>Cuscuta subgen. Grammica</taxon>
        <taxon>Cuscuta sect. Cleistogrammica</taxon>
    </lineage>
</organism>
<evidence type="ECO:0000256" key="8">
    <source>
        <dbReference type="RuleBase" id="RU079119"/>
    </source>
</evidence>
<proteinExistence type="inferred from homology"/>
<dbReference type="PANTHER" id="PTHR22883">
    <property type="entry name" value="ZINC FINGER DHHC DOMAIN CONTAINING PROTEIN"/>
    <property type="match status" value="1"/>
</dbReference>
<evidence type="ECO:0000256" key="2">
    <source>
        <dbReference type="ARBA" id="ARBA00008574"/>
    </source>
</evidence>